<organism evidence="5 6">
    <name type="scientific">Mucilaginibacter mali</name>
    <dbReference type="NCBI Taxonomy" id="2740462"/>
    <lineage>
        <taxon>Bacteria</taxon>
        <taxon>Pseudomonadati</taxon>
        <taxon>Bacteroidota</taxon>
        <taxon>Sphingobacteriia</taxon>
        <taxon>Sphingobacteriales</taxon>
        <taxon>Sphingobacteriaceae</taxon>
        <taxon>Mucilaginibacter</taxon>
    </lineage>
</organism>
<protein>
    <submittedName>
        <fullName evidence="5">AraC family transcriptional regulator</fullName>
    </submittedName>
</protein>
<keyword evidence="3" id="KW-0804">Transcription</keyword>
<keyword evidence="1" id="KW-0805">Transcription regulation</keyword>
<dbReference type="EMBL" id="CP054139">
    <property type="protein sequence ID" value="QKJ32678.1"/>
    <property type="molecule type" value="Genomic_DNA"/>
</dbReference>
<dbReference type="KEGG" id="mmab:HQ865_23925"/>
<evidence type="ECO:0000313" key="5">
    <source>
        <dbReference type="EMBL" id="QKJ32678.1"/>
    </source>
</evidence>
<dbReference type="InterPro" id="IPR046532">
    <property type="entry name" value="DUF6597"/>
</dbReference>
<dbReference type="SMART" id="SM00342">
    <property type="entry name" value="HTH_ARAC"/>
    <property type="match status" value="1"/>
</dbReference>
<dbReference type="PROSITE" id="PS01124">
    <property type="entry name" value="HTH_ARAC_FAMILY_2"/>
    <property type="match status" value="1"/>
</dbReference>
<evidence type="ECO:0000256" key="1">
    <source>
        <dbReference type="ARBA" id="ARBA00023015"/>
    </source>
</evidence>
<keyword evidence="2" id="KW-0238">DNA-binding</keyword>
<name>A0A7D4UDN7_9SPHI</name>
<accession>A0A7D4UDN7</accession>
<dbReference type="Pfam" id="PF12833">
    <property type="entry name" value="HTH_18"/>
    <property type="match status" value="1"/>
</dbReference>
<evidence type="ECO:0000259" key="4">
    <source>
        <dbReference type="PROSITE" id="PS01124"/>
    </source>
</evidence>
<keyword evidence="6" id="KW-1185">Reference proteome</keyword>
<dbReference type="PANTHER" id="PTHR46796:SF13">
    <property type="entry name" value="HTH-TYPE TRANSCRIPTIONAL ACTIVATOR RHAS"/>
    <property type="match status" value="1"/>
</dbReference>
<gene>
    <name evidence="5" type="ORF">HQ865_23925</name>
</gene>
<dbReference type="RefSeq" id="WP_173417326.1">
    <property type="nucleotide sequence ID" value="NZ_CP054139.1"/>
</dbReference>
<feature type="domain" description="HTH araC/xylS-type" evidence="4">
    <location>
        <begin position="166"/>
        <end position="253"/>
    </location>
</feature>
<evidence type="ECO:0000313" key="6">
    <source>
        <dbReference type="Proteomes" id="UP000505355"/>
    </source>
</evidence>
<dbReference type="GO" id="GO:0043565">
    <property type="term" value="F:sequence-specific DNA binding"/>
    <property type="evidence" value="ECO:0007669"/>
    <property type="project" value="InterPro"/>
</dbReference>
<dbReference type="GO" id="GO:0003700">
    <property type="term" value="F:DNA-binding transcription factor activity"/>
    <property type="evidence" value="ECO:0007669"/>
    <property type="project" value="InterPro"/>
</dbReference>
<proteinExistence type="predicted"/>
<dbReference type="Gene3D" id="1.10.10.60">
    <property type="entry name" value="Homeodomain-like"/>
    <property type="match status" value="1"/>
</dbReference>
<dbReference type="Pfam" id="PF20240">
    <property type="entry name" value="DUF6597"/>
    <property type="match status" value="1"/>
</dbReference>
<dbReference type="InterPro" id="IPR009057">
    <property type="entry name" value="Homeodomain-like_sf"/>
</dbReference>
<dbReference type="PANTHER" id="PTHR46796">
    <property type="entry name" value="HTH-TYPE TRANSCRIPTIONAL ACTIVATOR RHAS-RELATED"/>
    <property type="match status" value="1"/>
</dbReference>
<evidence type="ECO:0000256" key="2">
    <source>
        <dbReference type="ARBA" id="ARBA00023125"/>
    </source>
</evidence>
<reference evidence="5 6" key="1">
    <citation type="submission" date="2020-05" db="EMBL/GenBank/DDBJ databases">
        <title>Mucilaginibacter mali sp. nov.</title>
        <authorList>
            <person name="Kim H.S."/>
            <person name="Lee K.C."/>
            <person name="Suh M.K."/>
            <person name="Kim J.-S."/>
            <person name="Han K.-I."/>
            <person name="Eom M.K."/>
            <person name="Shin Y.K."/>
            <person name="Lee J.-S."/>
        </authorList>
    </citation>
    <scope>NUCLEOTIDE SEQUENCE [LARGE SCALE GENOMIC DNA]</scope>
    <source>
        <strain evidence="5 6">G2-14</strain>
    </source>
</reference>
<evidence type="ECO:0000256" key="3">
    <source>
        <dbReference type="ARBA" id="ARBA00023163"/>
    </source>
</evidence>
<dbReference type="Proteomes" id="UP000505355">
    <property type="component" value="Chromosome"/>
</dbReference>
<dbReference type="SUPFAM" id="SSF46689">
    <property type="entry name" value="Homeodomain-like"/>
    <property type="match status" value="1"/>
</dbReference>
<sequence length="255" mass="28391">MTFISYIPCPALQPYVASFAISGQADGAVYKILPGTGLVIGFQYRGSLAYLEDETTIPLDTAGITGLNDTYRVFKSSANIGSVLVFFRDGGAAPFFKDPLHELFKESISLDNFMLRSELLILEERLCTARTDGDKIKVVEQFLLSKMRQLKPDTLVAAAIGLIWQSRGNIRMAYLSERLHISQSPFEKRFRKVVGASPKKFASIVRLKTLIADAGSDLSYTEISYSAGFYDQSHFIKEFKSFTGETPEAFFGKEK</sequence>
<dbReference type="AlphaFoldDB" id="A0A7D4UDN7"/>
<dbReference type="InterPro" id="IPR050204">
    <property type="entry name" value="AraC_XylS_family_regulators"/>
</dbReference>
<dbReference type="InterPro" id="IPR018060">
    <property type="entry name" value="HTH_AraC"/>
</dbReference>